<evidence type="ECO:0000313" key="2">
    <source>
        <dbReference type="EMBL" id="MFD1224282.1"/>
    </source>
</evidence>
<keyword evidence="1" id="KW-1133">Transmembrane helix</keyword>
<gene>
    <name evidence="2" type="ORF">ACFQ4B_29675</name>
</gene>
<proteinExistence type="predicted"/>
<reference evidence="3" key="1">
    <citation type="journal article" date="2019" name="Int. J. Syst. Evol. Microbiol.">
        <title>The Global Catalogue of Microorganisms (GCM) 10K type strain sequencing project: providing services to taxonomists for standard genome sequencing and annotation.</title>
        <authorList>
            <consortium name="The Broad Institute Genomics Platform"/>
            <consortium name="The Broad Institute Genome Sequencing Center for Infectious Disease"/>
            <person name="Wu L."/>
            <person name="Ma J."/>
        </authorList>
    </citation>
    <scope>NUCLEOTIDE SEQUENCE [LARGE SCALE GENOMIC DNA]</scope>
    <source>
        <strain evidence="3">CCUG 53270</strain>
    </source>
</reference>
<evidence type="ECO:0008006" key="4">
    <source>
        <dbReference type="Google" id="ProtNLM"/>
    </source>
</evidence>
<evidence type="ECO:0000313" key="3">
    <source>
        <dbReference type="Proteomes" id="UP001597180"/>
    </source>
</evidence>
<dbReference type="Proteomes" id="UP001597180">
    <property type="component" value="Unassembled WGS sequence"/>
</dbReference>
<sequence>MLLLFRFIYSVFISFMIFGLLLGCQNKSLPVPNPGSMIKITVMEYKSRKVITEHTDQNEIKKITDKINSAKKNGLSEPLPSPKNIIVFESHNKKIEFDYIHSLSKDILVEKGAQYQWEIAPINDLIF</sequence>
<accession>A0ABW3UV67</accession>
<dbReference type="PROSITE" id="PS51257">
    <property type="entry name" value="PROKAR_LIPOPROTEIN"/>
    <property type="match status" value="1"/>
</dbReference>
<dbReference type="RefSeq" id="WP_345590584.1">
    <property type="nucleotide sequence ID" value="NZ_BAABJG010000023.1"/>
</dbReference>
<name>A0ABW3UV67_9BACL</name>
<keyword evidence="1" id="KW-0472">Membrane</keyword>
<comment type="caution">
    <text evidence="2">The sequence shown here is derived from an EMBL/GenBank/DDBJ whole genome shotgun (WGS) entry which is preliminary data.</text>
</comment>
<organism evidence="2 3">
    <name type="scientific">Paenibacillus vulneris</name>
    <dbReference type="NCBI Taxonomy" id="1133364"/>
    <lineage>
        <taxon>Bacteria</taxon>
        <taxon>Bacillati</taxon>
        <taxon>Bacillota</taxon>
        <taxon>Bacilli</taxon>
        <taxon>Bacillales</taxon>
        <taxon>Paenibacillaceae</taxon>
        <taxon>Paenibacillus</taxon>
    </lineage>
</organism>
<protein>
    <recommendedName>
        <fullName evidence="4">Lipoprotein</fullName>
    </recommendedName>
</protein>
<feature type="transmembrane region" description="Helical" evidence="1">
    <location>
        <begin position="6"/>
        <end position="24"/>
    </location>
</feature>
<keyword evidence="3" id="KW-1185">Reference proteome</keyword>
<dbReference type="EMBL" id="JBHTLU010000043">
    <property type="protein sequence ID" value="MFD1224282.1"/>
    <property type="molecule type" value="Genomic_DNA"/>
</dbReference>
<evidence type="ECO:0000256" key="1">
    <source>
        <dbReference type="SAM" id="Phobius"/>
    </source>
</evidence>
<keyword evidence="1" id="KW-0812">Transmembrane</keyword>